<feature type="domain" description="BPTI/Kunitz inhibitor" evidence="2">
    <location>
        <begin position="74"/>
        <end position="124"/>
    </location>
</feature>
<feature type="domain" description="BPTI/Kunitz inhibitor" evidence="2">
    <location>
        <begin position="319"/>
        <end position="369"/>
    </location>
</feature>
<feature type="domain" description="BPTI/Kunitz inhibitor" evidence="2">
    <location>
        <begin position="197"/>
        <end position="247"/>
    </location>
</feature>
<keyword evidence="1" id="KW-1015">Disulfide bond</keyword>
<sequence length="543" mass="60090">MKALAFLPGLVKGHACTLPPKSGPCKAYFPRYFYNTTSCSCEKFIYGGCQPNENNFDTLDACEKACNNWASNVCSLPKVVGLCKAYFPRWYFDKDTCTCRTFVYGGCQGNDNRFDTKEDCESHCRCYECPGLCDLPILAGDPPVICLAYFPKYGFNSATCQCEKFIYGGCGGNGNRFDTIEECESKCPGCPPPIPSCKDSPDTGKCDAVIPRFFYNTTACQCQTFNWGGCGGNGNNYETMDDCLKQCKDYGDCDQDKTNNCYLPADTGPCEALIKRFHYDPLECKCKSFTYGGCEGNSNNFLSNRKCKRACGNSTCPVCNLPSAAGPCKGSFQRFFFNIQTCMCEPFIYGGCGGNENKYDTKEECQALCGSIMCPVCNLPPKRGGCKANLQRWHFDAASCSCKPFTYGGCGGNMNRFLSEADCKGACGSYPCPVCALNLKVGPCRTAINRWYYDANEYKCKEFSWGGCQPNGNNFLSKKTCNKICKAFVCTLPKKVGSCAAGFKRYYYDKASKMCKKFLWSGCESNGNNFATKRKCRRRCVNK</sequence>
<keyword evidence="4" id="KW-1185">Reference proteome</keyword>
<dbReference type="PRINTS" id="PR00759">
    <property type="entry name" value="BASICPTASE"/>
</dbReference>
<evidence type="ECO:0000313" key="3">
    <source>
        <dbReference type="EMBL" id="WAR18657.1"/>
    </source>
</evidence>
<gene>
    <name evidence="3" type="ORF">MAR_000495</name>
</gene>
<feature type="domain" description="BPTI/Kunitz inhibitor" evidence="2">
    <location>
        <begin position="261"/>
        <end position="311"/>
    </location>
</feature>
<feature type="domain" description="BPTI/Kunitz inhibitor" evidence="2">
    <location>
        <begin position="377"/>
        <end position="427"/>
    </location>
</feature>
<dbReference type="InterPro" id="IPR036880">
    <property type="entry name" value="Kunitz_BPTI_sf"/>
</dbReference>
<feature type="domain" description="BPTI/Kunitz inhibitor" evidence="2">
    <location>
        <begin position="435"/>
        <end position="485"/>
    </location>
</feature>
<dbReference type="PROSITE" id="PS50279">
    <property type="entry name" value="BPTI_KUNITZ_2"/>
    <property type="match status" value="9"/>
</dbReference>
<dbReference type="InterPro" id="IPR002223">
    <property type="entry name" value="Kunitz_BPTI"/>
</dbReference>
<evidence type="ECO:0000256" key="1">
    <source>
        <dbReference type="ARBA" id="ARBA00023157"/>
    </source>
</evidence>
<dbReference type="Gene3D" id="4.10.410.10">
    <property type="entry name" value="Pancreatic trypsin inhibitor Kunitz domain"/>
    <property type="match status" value="9"/>
</dbReference>
<accession>A0ABY7FC86</accession>
<dbReference type="PANTHER" id="PTHR10083:SF374">
    <property type="entry name" value="BPTI_KUNITZ INHIBITOR DOMAIN-CONTAINING PROTEIN"/>
    <property type="match status" value="1"/>
</dbReference>
<dbReference type="InterPro" id="IPR050098">
    <property type="entry name" value="TFPI/VKTCI-like"/>
</dbReference>
<feature type="domain" description="BPTI/Kunitz inhibitor" evidence="2">
    <location>
        <begin position="16"/>
        <end position="66"/>
    </location>
</feature>
<evidence type="ECO:0000259" key="2">
    <source>
        <dbReference type="PROSITE" id="PS50279"/>
    </source>
</evidence>
<feature type="domain" description="BPTI/Kunitz inhibitor" evidence="2">
    <location>
        <begin position="490"/>
        <end position="540"/>
    </location>
</feature>
<protein>
    <submittedName>
        <fullName evidence="3">PPN-like protein</fullName>
    </submittedName>
</protein>
<feature type="domain" description="BPTI/Kunitz inhibitor" evidence="2">
    <location>
        <begin position="133"/>
        <end position="187"/>
    </location>
</feature>
<dbReference type="Proteomes" id="UP001164746">
    <property type="component" value="Chromosome 11"/>
</dbReference>
<reference evidence="3" key="1">
    <citation type="submission" date="2022-11" db="EMBL/GenBank/DDBJ databases">
        <title>Centuries of genome instability and evolution in soft-shell clam transmissible cancer (bioRxiv).</title>
        <authorList>
            <person name="Hart S.F.M."/>
            <person name="Yonemitsu M.A."/>
            <person name="Giersch R.M."/>
            <person name="Beal B.F."/>
            <person name="Arriagada G."/>
            <person name="Davis B.W."/>
            <person name="Ostrander E.A."/>
            <person name="Goff S.P."/>
            <person name="Metzger M.J."/>
        </authorList>
    </citation>
    <scope>NUCLEOTIDE SEQUENCE</scope>
    <source>
        <strain evidence="3">MELC-2E11</strain>
        <tissue evidence="3">Siphon/mantle</tissue>
    </source>
</reference>
<dbReference type="SMART" id="SM00131">
    <property type="entry name" value="KU"/>
    <property type="match status" value="9"/>
</dbReference>
<organism evidence="3 4">
    <name type="scientific">Mya arenaria</name>
    <name type="common">Soft-shell clam</name>
    <dbReference type="NCBI Taxonomy" id="6604"/>
    <lineage>
        <taxon>Eukaryota</taxon>
        <taxon>Metazoa</taxon>
        <taxon>Spiralia</taxon>
        <taxon>Lophotrochozoa</taxon>
        <taxon>Mollusca</taxon>
        <taxon>Bivalvia</taxon>
        <taxon>Autobranchia</taxon>
        <taxon>Heteroconchia</taxon>
        <taxon>Euheterodonta</taxon>
        <taxon>Imparidentia</taxon>
        <taxon>Neoheterodontei</taxon>
        <taxon>Myida</taxon>
        <taxon>Myoidea</taxon>
        <taxon>Myidae</taxon>
        <taxon>Mya</taxon>
    </lineage>
</organism>
<dbReference type="EMBL" id="CP111022">
    <property type="protein sequence ID" value="WAR18657.1"/>
    <property type="molecule type" value="Genomic_DNA"/>
</dbReference>
<dbReference type="InterPro" id="IPR020901">
    <property type="entry name" value="Prtase_inh_Kunz-CS"/>
</dbReference>
<dbReference type="SUPFAM" id="SSF57362">
    <property type="entry name" value="BPTI-like"/>
    <property type="match status" value="9"/>
</dbReference>
<dbReference type="CDD" id="cd00109">
    <property type="entry name" value="Kunitz-type"/>
    <property type="match status" value="6"/>
</dbReference>
<evidence type="ECO:0000313" key="4">
    <source>
        <dbReference type="Proteomes" id="UP001164746"/>
    </source>
</evidence>
<dbReference type="PROSITE" id="PS00280">
    <property type="entry name" value="BPTI_KUNITZ_1"/>
    <property type="match status" value="6"/>
</dbReference>
<dbReference type="Pfam" id="PF00014">
    <property type="entry name" value="Kunitz_BPTI"/>
    <property type="match status" value="9"/>
</dbReference>
<name>A0ABY7FC86_MYAAR</name>
<dbReference type="PANTHER" id="PTHR10083">
    <property type="entry name" value="KUNITZ-TYPE PROTEASE INHIBITOR-RELATED"/>
    <property type="match status" value="1"/>
</dbReference>
<proteinExistence type="predicted"/>